<protein>
    <recommendedName>
        <fullName evidence="5">DUF4134 domain-containing protein</fullName>
    </recommendedName>
</protein>
<proteinExistence type="predicted"/>
<comment type="caution">
    <text evidence="3">The sequence shown here is derived from an EMBL/GenBank/DDBJ whole genome shotgun (WGS) entry which is preliminary data.</text>
</comment>
<feature type="transmembrane region" description="Helical" evidence="1">
    <location>
        <begin position="102"/>
        <end position="124"/>
    </location>
</feature>
<dbReference type="RefSeq" id="WP_202008599.1">
    <property type="nucleotide sequence ID" value="NZ_JAERRB010000002.1"/>
</dbReference>
<accession>A0ABS1KP31</accession>
<evidence type="ECO:0000256" key="1">
    <source>
        <dbReference type="SAM" id="Phobius"/>
    </source>
</evidence>
<keyword evidence="1" id="KW-0472">Membrane</keyword>
<evidence type="ECO:0000313" key="3">
    <source>
        <dbReference type="EMBL" id="MBL0741243.1"/>
    </source>
</evidence>
<feature type="signal peptide" evidence="2">
    <location>
        <begin position="1"/>
        <end position="19"/>
    </location>
</feature>
<evidence type="ECO:0000313" key="4">
    <source>
        <dbReference type="Proteomes" id="UP000613030"/>
    </source>
</evidence>
<dbReference type="Proteomes" id="UP000613030">
    <property type="component" value="Unassembled WGS sequence"/>
</dbReference>
<keyword evidence="1" id="KW-1133">Transmembrane helix</keyword>
<keyword evidence="4" id="KW-1185">Reference proteome</keyword>
<sequence>MKRFILVFALVCITLCTQAQIYASLKQEKSTVVSPIVVQPTKVVYEVTTPPGLRMRNAGRFMTIAGGALLVGGIAVFSSADEKYYTYTSTNNGTVEEGDPKAALGLLMMVAGGGLTIPGVILWTKGAKKYNRFMEKQAALNFKGNGISVSYHF</sequence>
<evidence type="ECO:0008006" key="5">
    <source>
        <dbReference type="Google" id="ProtNLM"/>
    </source>
</evidence>
<keyword evidence="1" id="KW-0812">Transmembrane</keyword>
<gene>
    <name evidence="3" type="ORF">JI741_08425</name>
</gene>
<feature type="chain" id="PRO_5046777146" description="DUF4134 domain-containing protein" evidence="2">
    <location>
        <begin position="20"/>
        <end position="153"/>
    </location>
</feature>
<evidence type="ECO:0000256" key="2">
    <source>
        <dbReference type="SAM" id="SignalP"/>
    </source>
</evidence>
<keyword evidence="2" id="KW-0732">Signal</keyword>
<name>A0ABS1KP31_9BACT</name>
<dbReference type="EMBL" id="JAERRB010000002">
    <property type="protein sequence ID" value="MBL0741243.1"/>
    <property type="molecule type" value="Genomic_DNA"/>
</dbReference>
<organism evidence="3 4">
    <name type="scientific">Chryseolinea lacunae</name>
    <dbReference type="NCBI Taxonomy" id="2801331"/>
    <lineage>
        <taxon>Bacteria</taxon>
        <taxon>Pseudomonadati</taxon>
        <taxon>Bacteroidota</taxon>
        <taxon>Cytophagia</taxon>
        <taxon>Cytophagales</taxon>
        <taxon>Fulvivirgaceae</taxon>
        <taxon>Chryseolinea</taxon>
    </lineage>
</organism>
<reference evidence="3 4" key="1">
    <citation type="submission" date="2021-01" db="EMBL/GenBank/DDBJ databases">
        <title>Chryseolinea sp. Jin1 Genome sequencing and assembly.</title>
        <authorList>
            <person name="Kim I."/>
        </authorList>
    </citation>
    <scope>NUCLEOTIDE SEQUENCE [LARGE SCALE GENOMIC DNA]</scope>
    <source>
        <strain evidence="3 4">Jin1</strain>
    </source>
</reference>